<dbReference type="KEGG" id="pmf:P9303_11991"/>
<gene>
    <name evidence="1" type="ordered locus">P9303_11991</name>
</gene>
<sequence length="55" mass="5955">MRGVGRVVRREVSVGTLLGSIIKSSLPTKAPAVTGVFYCFNHPKIPEISLQYLAP</sequence>
<evidence type="ECO:0000313" key="1">
    <source>
        <dbReference type="EMBL" id="ABM77948.1"/>
    </source>
</evidence>
<dbReference type="HOGENOM" id="CLU_3028747_0_0_3"/>
<name>A2C8Y8_PROM3</name>
<dbReference type="EMBL" id="CP000554">
    <property type="protein sequence ID" value="ABM77948.1"/>
    <property type="molecule type" value="Genomic_DNA"/>
</dbReference>
<dbReference type="STRING" id="59922.P9303_11991"/>
<accession>A2C8Y8</accession>
<organism evidence="1 2">
    <name type="scientific">Prochlorococcus marinus (strain MIT 9303)</name>
    <dbReference type="NCBI Taxonomy" id="59922"/>
    <lineage>
        <taxon>Bacteria</taxon>
        <taxon>Bacillati</taxon>
        <taxon>Cyanobacteriota</taxon>
        <taxon>Cyanophyceae</taxon>
        <taxon>Synechococcales</taxon>
        <taxon>Prochlorococcaceae</taxon>
        <taxon>Prochlorococcus</taxon>
    </lineage>
</organism>
<dbReference type="AlphaFoldDB" id="A2C8Y8"/>
<dbReference type="Proteomes" id="UP000002274">
    <property type="component" value="Chromosome"/>
</dbReference>
<reference evidence="1 2" key="1">
    <citation type="journal article" date="2007" name="PLoS Genet.">
        <title>Patterns and implications of gene gain and loss in the evolution of Prochlorococcus.</title>
        <authorList>
            <person name="Kettler G.C."/>
            <person name="Martiny A.C."/>
            <person name="Huang K."/>
            <person name="Zucker J."/>
            <person name="Coleman M.L."/>
            <person name="Rodrigue S."/>
            <person name="Chen F."/>
            <person name="Lapidus A."/>
            <person name="Ferriera S."/>
            <person name="Johnson J."/>
            <person name="Steglich C."/>
            <person name="Church G.M."/>
            <person name="Richardson P."/>
            <person name="Chisholm S.W."/>
        </authorList>
    </citation>
    <scope>NUCLEOTIDE SEQUENCE [LARGE SCALE GENOMIC DNA]</scope>
    <source>
        <strain evidence="1 2">MIT 9303</strain>
    </source>
</reference>
<protein>
    <submittedName>
        <fullName evidence="1">Uncharacterized protein</fullName>
    </submittedName>
</protein>
<proteinExistence type="predicted"/>
<evidence type="ECO:0000313" key="2">
    <source>
        <dbReference type="Proteomes" id="UP000002274"/>
    </source>
</evidence>